<dbReference type="SUPFAM" id="SSF53706">
    <property type="entry name" value="Formate dehydrogenase/DMSO reductase, domains 1-3"/>
    <property type="match status" value="1"/>
</dbReference>
<organism evidence="9 10">
    <name type="scientific">Enteroscipio rubneri</name>
    <dbReference type="NCBI Taxonomy" id="2070686"/>
    <lineage>
        <taxon>Bacteria</taxon>
        <taxon>Bacillati</taxon>
        <taxon>Actinomycetota</taxon>
        <taxon>Coriobacteriia</taxon>
        <taxon>Eggerthellales</taxon>
        <taxon>Eggerthellaceae</taxon>
        <taxon>Enteroscipio</taxon>
    </lineage>
</organism>
<evidence type="ECO:0000256" key="6">
    <source>
        <dbReference type="ARBA" id="ARBA00023014"/>
    </source>
</evidence>
<dbReference type="RefSeq" id="WP_103265388.1">
    <property type="nucleotide sequence ID" value="NZ_CABMLE010000010.1"/>
</dbReference>
<evidence type="ECO:0000256" key="5">
    <source>
        <dbReference type="ARBA" id="ARBA00023004"/>
    </source>
</evidence>
<feature type="chain" id="PRO_5014378457" evidence="7">
    <location>
        <begin position="24"/>
        <end position="909"/>
    </location>
</feature>
<dbReference type="Pfam" id="PF00384">
    <property type="entry name" value="Molybdopterin"/>
    <property type="match status" value="1"/>
</dbReference>
<protein>
    <submittedName>
        <fullName evidence="9">Dimethyl sulfoxide reductase subunit A</fullName>
    </submittedName>
</protein>
<dbReference type="GO" id="GO:0009061">
    <property type="term" value="P:anaerobic respiration"/>
    <property type="evidence" value="ECO:0007669"/>
    <property type="project" value="TreeGrafter"/>
</dbReference>
<dbReference type="OrthoDB" id="9815647at2"/>
<evidence type="ECO:0000256" key="1">
    <source>
        <dbReference type="ARBA" id="ARBA00010312"/>
    </source>
</evidence>
<evidence type="ECO:0000259" key="8">
    <source>
        <dbReference type="PROSITE" id="PS51669"/>
    </source>
</evidence>
<sequence>MDRIPISRRSFIGAAAAATAALAATGCSPDNTLREADAAEATQATTPDGHRLDAEFDPNLHGEWVTVPCWHNCGGSRCMLRAYTVDGVVMRVKTDDTHDDTFELPQQRACPRGRSQRQHLFGADRIKYPLKRVHWQPGGGDNIHGELRGKDEWERITWDEACEMIAQEIDRIYAEYGNRSIMIGGYAGAQLENVLDQLGGHIPFLNSNSYGSYFVGTPNLGITYAINPDINGSNDRLDLLNADTIVLYSANPAWCSAGNPMYHFMRAKENGTAFVYVGPDYNFSASTLDARWIRVLPGSDTAFLLAVAYVMIIEDENGSILDWDFLHRCCVGFDAETMPDDATVDENLHDYVLGAYDGIPKTPEWATEYCGTPVEDIRWYAHLQARGNNVMNLHSYAAARYNGSEYFPQLFLTIGCMGGHLGRPGNATGGIFSFSAGNSGEPIVQCGAPLPDLDAMTTGNSAIGTLTIANPNDDAITGPEMWSAVLKGSYHYMGTISYADGSSSIVEPEERDINIRAYFAQNNEGFSTNMDINKAIEVFRGLDLVVCHTWQFRPTAQYSDIVLPCTTRWENAEYETGMINTQINRDFMLIPGTVCEPLYEAKSDRQFVELLAEKCGLDPREFYTRSDTQRRFDAVLTSTIRTEDGTGVMPLVTVTQEKIDELGLEGKPQQGVIDYDEFVKTGSYQAPRRENDNWTWIAYQDFVADPEAHPLPSKSGKFEIYCQSRADILNLMGVSEHEFKPYPVFFQSKDNYEATFADWESKTKGDYPLQCFQPHYLRRAHTILENTPWLREAYVNPFFMNSKDAAERGLTDGDAVLVSSPYGKVVRHLAIDDCFMEGVCAIPHGGWVEMDEETGIDFGSSDSTLNGSYFAESLVMGFNSVVVQVEKFEGRAVPLDLDKPLPQPIVVNE</sequence>
<proteinExistence type="inferred from homology"/>
<evidence type="ECO:0000256" key="2">
    <source>
        <dbReference type="ARBA" id="ARBA00022723"/>
    </source>
</evidence>
<dbReference type="Gene3D" id="2.20.25.90">
    <property type="entry name" value="ADC-like domains"/>
    <property type="match status" value="1"/>
</dbReference>
<dbReference type="PANTHER" id="PTHR43742:SF3">
    <property type="entry name" value="DIMETHYL SULFOXIDE REDUCTASE DMSA"/>
    <property type="match status" value="1"/>
</dbReference>
<dbReference type="GO" id="GO:0043546">
    <property type="term" value="F:molybdopterin cofactor binding"/>
    <property type="evidence" value="ECO:0007669"/>
    <property type="project" value="InterPro"/>
</dbReference>
<evidence type="ECO:0000313" key="10">
    <source>
        <dbReference type="Proteomes" id="UP000236197"/>
    </source>
</evidence>
<dbReference type="Gene3D" id="3.40.228.10">
    <property type="entry name" value="Dimethylsulfoxide Reductase, domain 2"/>
    <property type="match status" value="1"/>
</dbReference>
<evidence type="ECO:0000256" key="4">
    <source>
        <dbReference type="ARBA" id="ARBA00023002"/>
    </source>
</evidence>
<dbReference type="AlphaFoldDB" id="A0A2K2UAG7"/>
<gene>
    <name evidence="9" type="ORF">C2L71_08725</name>
</gene>
<comment type="similarity">
    <text evidence="1">Belongs to the prokaryotic molybdopterin-containing oxidoreductase family.</text>
</comment>
<keyword evidence="2" id="KW-0479">Metal-binding</keyword>
<dbReference type="EMBL" id="PPEK01000010">
    <property type="protein sequence ID" value="PNV67315.1"/>
    <property type="molecule type" value="Genomic_DNA"/>
</dbReference>
<reference evidence="10" key="1">
    <citation type="submission" date="2018-01" db="EMBL/GenBank/DDBJ databases">
        <title>Rubneribacter badeniensis gen. nov., sp. nov., and Colonibacter rubneri, gen. nov., sp. nov., WGS of new members of the Eggerthellaceae.</title>
        <authorList>
            <person name="Danylec N."/>
            <person name="Stoll D.A."/>
            <person name="Doetsch A."/>
            <person name="Kulling S.E."/>
            <person name="Huch M."/>
        </authorList>
    </citation>
    <scope>NUCLEOTIDE SEQUENCE [LARGE SCALE GENOMIC DNA]</scope>
    <source>
        <strain evidence="10">ResAG-96</strain>
    </source>
</reference>
<dbReference type="GO" id="GO:0030288">
    <property type="term" value="C:outer membrane-bounded periplasmic space"/>
    <property type="evidence" value="ECO:0007669"/>
    <property type="project" value="TreeGrafter"/>
</dbReference>
<feature type="domain" description="4Fe-4S Mo/W bis-MGD-type" evidence="8">
    <location>
        <begin position="62"/>
        <end position="124"/>
    </location>
</feature>
<evidence type="ECO:0000256" key="7">
    <source>
        <dbReference type="SAM" id="SignalP"/>
    </source>
</evidence>
<dbReference type="InterPro" id="IPR050612">
    <property type="entry name" value="Prok_Mopterin_Oxidored"/>
</dbReference>
<evidence type="ECO:0000256" key="3">
    <source>
        <dbReference type="ARBA" id="ARBA00022729"/>
    </source>
</evidence>
<dbReference type="InterPro" id="IPR009010">
    <property type="entry name" value="Asp_de-COase-like_dom_sf"/>
</dbReference>
<dbReference type="PANTHER" id="PTHR43742">
    <property type="entry name" value="TRIMETHYLAMINE-N-OXIDE REDUCTASE"/>
    <property type="match status" value="1"/>
</dbReference>
<name>A0A2K2UAG7_9ACTN</name>
<dbReference type="InterPro" id="IPR006963">
    <property type="entry name" value="Mopterin_OxRdtase_4Fe-4S_dom"/>
</dbReference>
<comment type="caution">
    <text evidence="9">The sequence shown here is derived from an EMBL/GenBank/DDBJ whole genome shotgun (WGS) entry which is preliminary data.</text>
</comment>
<dbReference type="GO" id="GO:0030151">
    <property type="term" value="F:molybdenum ion binding"/>
    <property type="evidence" value="ECO:0007669"/>
    <property type="project" value="TreeGrafter"/>
</dbReference>
<dbReference type="Pfam" id="PF01568">
    <property type="entry name" value="Molydop_binding"/>
    <property type="match status" value="1"/>
</dbReference>
<dbReference type="PROSITE" id="PS51669">
    <property type="entry name" value="4FE4S_MOW_BIS_MGD"/>
    <property type="match status" value="1"/>
</dbReference>
<dbReference type="NCBIfam" id="TIGR01409">
    <property type="entry name" value="TAT_signal_seq"/>
    <property type="match status" value="1"/>
</dbReference>
<dbReference type="SMART" id="SM00926">
    <property type="entry name" value="Molybdop_Fe4S4"/>
    <property type="match status" value="1"/>
</dbReference>
<feature type="signal peptide" evidence="7">
    <location>
        <begin position="1"/>
        <end position="23"/>
    </location>
</feature>
<dbReference type="PROSITE" id="PS51318">
    <property type="entry name" value="TAT"/>
    <property type="match status" value="1"/>
</dbReference>
<keyword evidence="6" id="KW-0411">Iron-sulfur</keyword>
<dbReference type="InterPro" id="IPR019546">
    <property type="entry name" value="TAT_signal_bac_arc"/>
</dbReference>
<dbReference type="Pfam" id="PF04879">
    <property type="entry name" value="Molybdop_Fe4S4"/>
    <property type="match status" value="1"/>
</dbReference>
<dbReference type="GO" id="GO:0016491">
    <property type="term" value="F:oxidoreductase activity"/>
    <property type="evidence" value="ECO:0007669"/>
    <property type="project" value="UniProtKB-KW"/>
</dbReference>
<dbReference type="GO" id="GO:0051536">
    <property type="term" value="F:iron-sulfur cluster binding"/>
    <property type="evidence" value="ECO:0007669"/>
    <property type="project" value="UniProtKB-KW"/>
</dbReference>
<accession>A0A2K2UAG7</accession>
<dbReference type="InterPro" id="IPR006311">
    <property type="entry name" value="TAT_signal"/>
</dbReference>
<dbReference type="Gene3D" id="2.40.40.20">
    <property type="match status" value="1"/>
</dbReference>
<dbReference type="InterPro" id="IPR006656">
    <property type="entry name" value="Mopterin_OxRdtase"/>
</dbReference>
<dbReference type="Gene3D" id="3.40.50.740">
    <property type="match status" value="2"/>
</dbReference>
<dbReference type="PROSITE" id="PS51257">
    <property type="entry name" value="PROKAR_LIPOPROTEIN"/>
    <property type="match status" value="1"/>
</dbReference>
<keyword evidence="10" id="KW-1185">Reference proteome</keyword>
<dbReference type="SUPFAM" id="SSF50692">
    <property type="entry name" value="ADC-like"/>
    <property type="match status" value="1"/>
</dbReference>
<evidence type="ECO:0000313" key="9">
    <source>
        <dbReference type="EMBL" id="PNV67315.1"/>
    </source>
</evidence>
<keyword evidence="4" id="KW-0560">Oxidoreductase</keyword>
<dbReference type="InterPro" id="IPR006657">
    <property type="entry name" value="MoPterin_dinucl-bd_dom"/>
</dbReference>
<keyword evidence="3 7" id="KW-0732">Signal</keyword>
<dbReference type="GO" id="GO:0009055">
    <property type="term" value="F:electron transfer activity"/>
    <property type="evidence" value="ECO:0007669"/>
    <property type="project" value="TreeGrafter"/>
</dbReference>
<dbReference type="Proteomes" id="UP000236197">
    <property type="component" value="Unassembled WGS sequence"/>
</dbReference>
<keyword evidence="5" id="KW-0408">Iron</keyword>